<keyword evidence="4 5" id="KW-0949">S-adenosyl-L-methionine</keyword>
<dbReference type="PANTHER" id="PTHR12315">
    <property type="entry name" value="BICOID-INTERACTING PROTEIN RELATED"/>
    <property type="match status" value="1"/>
</dbReference>
<dbReference type="Pfam" id="PF06859">
    <property type="entry name" value="Bin3"/>
    <property type="match status" value="1"/>
</dbReference>
<dbReference type="KEGG" id="tet:TTHERM_00075580"/>
<dbReference type="PROSITE" id="PS51515">
    <property type="entry name" value="BIN3_SAM"/>
    <property type="match status" value="1"/>
</dbReference>
<dbReference type="SUPFAM" id="SSF53335">
    <property type="entry name" value="S-adenosyl-L-methionine-dependent methyltransferases"/>
    <property type="match status" value="1"/>
</dbReference>
<protein>
    <recommendedName>
        <fullName evidence="6">RNA methyltransferase</fullName>
        <ecNumber evidence="6">2.1.1.-</ecNumber>
    </recommendedName>
</protein>
<dbReference type="InterPro" id="IPR039772">
    <property type="entry name" value="Bin3-like"/>
</dbReference>
<evidence type="ECO:0000313" key="10">
    <source>
        <dbReference type="Proteomes" id="UP000009168"/>
    </source>
</evidence>
<dbReference type="Proteomes" id="UP000009168">
    <property type="component" value="Unassembled WGS sequence"/>
</dbReference>
<keyword evidence="2 6" id="KW-0489">Methyltransferase</keyword>
<proteinExistence type="inferred from homology"/>
<organism evidence="9 10">
    <name type="scientific">Tetrahymena thermophila (strain SB210)</name>
    <dbReference type="NCBI Taxonomy" id="312017"/>
    <lineage>
        <taxon>Eukaryota</taxon>
        <taxon>Sar</taxon>
        <taxon>Alveolata</taxon>
        <taxon>Ciliophora</taxon>
        <taxon>Intramacronucleata</taxon>
        <taxon>Oligohymenophorea</taxon>
        <taxon>Hymenostomatida</taxon>
        <taxon>Tetrahymenina</taxon>
        <taxon>Tetrahymenidae</taxon>
        <taxon>Tetrahymena</taxon>
    </lineage>
</organism>
<evidence type="ECO:0000256" key="7">
    <source>
        <dbReference type="SAM" id="MobiDB-lite"/>
    </source>
</evidence>
<dbReference type="STRING" id="312017.Q23GA7"/>
<keyword evidence="10" id="KW-1185">Reference proteome</keyword>
<evidence type="ECO:0000259" key="8">
    <source>
        <dbReference type="PROSITE" id="PS51515"/>
    </source>
</evidence>
<evidence type="ECO:0000256" key="3">
    <source>
        <dbReference type="ARBA" id="ARBA00022679"/>
    </source>
</evidence>
<gene>
    <name evidence="9" type="ORF">TTHERM_00075580</name>
</gene>
<dbReference type="GO" id="GO:0017069">
    <property type="term" value="F:snRNA binding"/>
    <property type="evidence" value="ECO:0007669"/>
    <property type="project" value="TreeGrafter"/>
</dbReference>
<dbReference type="Gene3D" id="3.40.50.150">
    <property type="entry name" value="Vaccinia Virus protein VP39"/>
    <property type="match status" value="2"/>
</dbReference>
<evidence type="ECO:0000256" key="5">
    <source>
        <dbReference type="PROSITE-ProRule" id="PRU00848"/>
    </source>
</evidence>
<keyword evidence="3 6" id="KW-0808">Transferase</keyword>
<dbReference type="GO" id="GO:0032259">
    <property type="term" value="P:methylation"/>
    <property type="evidence" value="ECO:0007669"/>
    <property type="project" value="UniProtKB-KW"/>
</dbReference>
<feature type="region of interest" description="Disordered" evidence="7">
    <location>
        <begin position="367"/>
        <end position="392"/>
    </location>
</feature>
<dbReference type="EC" id="2.1.1.-" evidence="6"/>
<feature type="compositionally biased region" description="Polar residues" evidence="7">
    <location>
        <begin position="47"/>
        <end position="63"/>
    </location>
</feature>
<dbReference type="GO" id="GO:0008173">
    <property type="term" value="F:RNA methyltransferase activity"/>
    <property type="evidence" value="ECO:0007669"/>
    <property type="project" value="UniProtKB-UniRule"/>
</dbReference>
<dbReference type="InterPro" id="IPR010675">
    <property type="entry name" value="Bin3_C"/>
</dbReference>
<evidence type="ECO:0000256" key="6">
    <source>
        <dbReference type="RuleBase" id="RU367087"/>
    </source>
</evidence>
<comment type="similarity">
    <text evidence="1 6">Belongs to the methyltransferase superfamily.</text>
</comment>
<evidence type="ECO:0000313" key="9">
    <source>
        <dbReference type="EMBL" id="EAR95353.2"/>
    </source>
</evidence>
<dbReference type="CDD" id="cd02440">
    <property type="entry name" value="AdoMet_MTases"/>
    <property type="match status" value="1"/>
</dbReference>
<dbReference type="InterPro" id="IPR029063">
    <property type="entry name" value="SAM-dependent_MTases_sf"/>
</dbReference>
<dbReference type="HOGENOM" id="CLU_470542_0_0_1"/>
<dbReference type="OrthoDB" id="439784at2759"/>
<reference evidence="10" key="1">
    <citation type="journal article" date="2006" name="PLoS Biol.">
        <title>Macronuclear genome sequence of the ciliate Tetrahymena thermophila, a model eukaryote.</title>
        <authorList>
            <person name="Eisen J.A."/>
            <person name="Coyne R.S."/>
            <person name="Wu M."/>
            <person name="Wu D."/>
            <person name="Thiagarajan M."/>
            <person name="Wortman J.R."/>
            <person name="Badger J.H."/>
            <person name="Ren Q."/>
            <person name="Amedeo P."/>
            <person name="Jones K.M."/>
            <person name="Tallon L.J."/>
            <person name="Delcher A.L."/>
            <person name="Salzberg S.L."/>
            <person name="Silva J.C."/>
            <person name="Haas B.J."/>
            <person name="Majoros W.H."/>
            <person name="Farzad M."/>
            <person name="Carlton J.M."/>
            <person name="Smith R.K. Jr."/>
            <person name="Garg J."/>
            <person name="Pearlman R.E."/>
            <person name="Karrer K.M."/>
            <person name="Sun L."/>
            <person name="Manning G."/>
            <person name="Elde N.C."/>
            <person name="Turkewitz A.P."/>
            <person name="Asai D.J."/>
            <person name="Wilkes D.E."/>
            <person name="Wang Y."/>
            <person name="Cai H."/>
            <person name="Collins K."/>
            <person name="Stewart B.A."/>
            <person name="Lee S.R."/>
            <person name="Wilamowska K."/>
            <person name="Weinberg Z."/>
            <person name="Ruzzo W.L."/>
            <person name="Wloga D."/>
            <person name="Gaertig J."/>
            <person name="Frankel J."/>
            <person name="Tsao C.-C."/>
            <person name="Gorovsky M.A."/>
            <person name="Keeling P.J."/>
            <person name="Waller R.F."/>
            <person name="Patron N.J."/>
            <person name="Cherry J.M."/>
            <person name="Stover N.A."/>
            <person name="Krieger C.J."/>
            <person name="del Toro C."/>
            <person name="Ryder H.F."/>
            <person name="Williamson S.C."/>
            <person name="Barbeau R.A."/>
            <person name="Hamilton E.P."/>
            <person name="Orias E."/>
        </authorList>
    </citation>
    <scope>NUCLEOTIDE SEQUENCE [LARGE SCALE GENOMIC DNA]</scope>
    <source>
        <strain evidence="10">SB210</strain>
    </source>
</reference>
<dbReference type="RefSeq" id="XP_001015598.2">
    <property type="nucleotide sequence ID" value="XM_001015598.2"/>
</dbReference>
<evidence type="ECO:0000256" key="2">
    <source>
        <dbReference type="ARBA" id="ARBA00022603"/>
    </source>
</evidence>
<evidence type="ECO:0000256" key="4">
    <source>
        <dbReference type="ARBA" id="ARBA00022691"/>
    </source>
</evidence>
<sequence>MKRKARLNFSTDYLPIGQHQTSKRVHRETEEDDEQQNKTNCDRLQEEQSNQNHTQGEENNIQIDQDKPLREKRAIQDDSSKVESVEEIIQRKLSTNPINLIKQGKENQYGNFRSYYDHRYEKKWSDPRLKVLDRNWFLNKEVLDIGCNDGSLTLLIAIKYFPFKIVGIDIDFNLINKAVGNYNLLEKEQSKCKSSCNEHSEDNNSSQNQQDNYKKIKDKLSKIPKSYLIDRSKQNEKLKEMFLKKNADNILQNPDSNHFQMELEKPQGHTNLIGNNDSLNNKDNLTENIQNIQQNLILSEFNNEQAQTEDKKQIQCQNNEEVIKVQQEDSLKQLNQENQLEKDKDQKFNESNVKIQEESQTFEQQTECKQNQNLNSQVDDNQQEKKDEDTENIKDETNNLNKELTLEQQNNVSSEHTQVQQEGDNQIQSFPQQIVIKRRFPQNTKFRLENYVESTELTEKFDTICCFSTTKWIHLNFGDQGIKRLFDKVYRSLRVNGIFILEPQEWRSYKKKQSFSEEFRQILKSIKLHPGEFKQHLLENYKFILEKEIIPELNSNKVPAFFKRVVYVFRKVE</sequence>
<feature type="region of interest" description="Disordered" evidence="7">
    <location>
        <begin position="1"/>
        <end position="78"/>
    </location>
</feature>
<accession>Q23GA7</accession>
<dbReference type="PANTHER" id="PTHR12315:SF0">
    <property type="entry name" value="7SK SNRNA METHYLPHOSPHATE CAPPING ENZYME"/>
    <property type="match status" value="1"/>
</dbReference>
<dbReference type="GO" id="GO:0040031">
    <property type="term" value="P:snRNA modification"/>
    <property type="evidence" value="ECO:0007669"/>
    <property type="project" value="TreeGrafter"/>
</dbReference>
<feature type="compositionally biased region" description="Basic and acidic residues" evidence="7">
    <location>
        <begin position="382"/>
        <end position="392"/>
    </location>
</feature>
<feature type="compositionally biased region" description="Polar residues" evidence="7">
    <location>
        <begin position="368"/>
        <end position="380"/>
    </location>
</feature>
<dbReference type="GeneID" id="7831230"/>
<name>Q23GA7_TETTS</name>
<feature type="domain" description="Bin3-type SAM" evidence="8">
    <location>
        <begin position="126"/>
        <end position="573"/>
    </location>
</feature>
<dbReference type="Pfam" id="PF13489">
    <property type="entry name" value="Methyltransf_23"/>
    <property type="match status" value="1"/>
</dbReference>
<dbReference type="InParanoid" id="Q23GA7"/>
<feature type="compositionally biased region" description="Basic and acidic residues" evidence="7">
    <location>
        <begin position="64"/>
        <end position="78"/>
    </location>
</feature>
<dbReference type="InterPro" id="IPR024160">
    <property type="entry name" value="BIN3_SAM-bd_dom"/>
</dbReference>
<evidence type="ECO:0000256" key="1">
    <source>
        <dbReference type="ARBA" id="ARBA00008361"/>
    </source>
</evidence>
<dbReference type="AlphaFoldDB" id="Q23GA7"/>
<dbReference type="GO" id="GO:0008171">
    <property type="term" value="F:O-methyltransferase activity"/>
    <property type="evidence" value="ECO:0007669"/>
    <property type="project" value="UniProtKB-UniRule"/>
</dbReference>
<dbReference type="eggNOG" id="KOG2899">
    <property type="taxonomic scope" value="Eukaryota"/>
</dbReference>
<dbReference type="EMBL" id="GG662704">
    <property type="protein sequence ID" value="EAR95353.2"/>
    <property type="molecule type" value="Genomic_DNA"/>
</dbReference>
<dbReference type="FunCoup" id="Q23GA7">
    <property type="interactions" value="2"/>
</dbReference>